<gene>
    <name evidence="4" type="ORF">TeGR_g589</name>
</gene>
<dbReference type="PROSITE" id="PS50297">
    <property type="entry name" value="ANK_REP_REGION"/>
    <property type="match status" value="1"/>
</dbReference>
<dbReference type="SMART" id="SM00248">
    <property type="entry name" value="ANK"/>
    <property type="match status" value="1"/>
</dbReference>
<dbReference type="InterPro" id="IPR002110">
    <property type="entry name" value="Ankyrin_rpt"/>
</dbReference>
<dbReference type="SUPFAM" id="SSF48403">
    <property type="entry name" value="Ankyrin repeat"/>
    <property type="match status" value="1"/>
</dbReference>
<proteinExistence type="predicted"/>
<organism evidence="4 5">
    <name type="scientific">Tetraparma gracilis</name>
    <dbReference type="NCBI Taxonomy" id="2962635"/>
    <lineage>
        <taxon>Eukaryota</taxon>
        <taxon>Sar</taxon>
        <taxon>Stramenopiles</taxon>
        <taxon>Ochrophyta</taxon>
        <taxon>Bolidophyceae</taxon>
        <taxon>Parmales</taxon>
        <taxon>Triparmaceae</taxon>
        <taxon>Tetraparma</taxon>
    </lineage>
</organism>
<dbReference type="Pfam" id="PF12796">
    <property type="entry name" value="Ank_2"/>
    <property type="match status" value="1"/>
</dbReference>
<feature type="repeat" description="ANK" evidence="3">
    <location>
        <begin position="49"/>
        <end position="81"/>
    </location>
</feature>
<name>A0ABQ6MXN7_9STRA</name>
<dbReference type="InterPro" id="IPR036770">
    <property type="entry name" value="Ankyrin_rpt-contain_sf"/>
</dbReference>
<dbReference type="PANTHER" id="PTHR24134">
    <property type="entry name" value="ANKYRIN REPEAT-CONTAINING PROTEIN DDB_G0279043"/>
    <property type="match status" value="1"/>
</dbReference>
<keyword evidence="5" id="KW-1185">Reference proteome</keyword>
<evidence type="ECO:0000313" key="4">
    <source>
        <dbReference type="EMBL" id="GMI34803.1"/>
    </source>
</evidence>
<keyword evidence="2 3" id="KW-0040">ANK repeat</keyword>
<keyword evidence="1" id="KW-0677">Repeat</keyword>
<evidence type="ECO:0000256" key="1">
    <source>
        <dbReference type="ARBA" id="ARBA00022737"/>
    </source>
</evidence>
<comment type="caution">
    <text evidence="4">The sequence shown here is derived from an EMBL/GenBank/DDBJ whole genome shotgun (WGS) entry which is preliminary data.</text>
</comment>
<dbReference type="EMBL" id="BRYB01003333">
    <property type="protein sequence ID" value="GMI34803.1"/>
    <property type="molecule type" value="Genomic_DNA"/>
</dbReference>
<evidence type="ECO:0000313" key="5">
    <source>
        <dbReference type="Proteomes" id="UP001165060"/>
    </source>
</evidence>
<dbReference type="PROSITE" id="PS50088">
    <property type="entry name" value="ANK_REPEAT"/>
    <property type="match status" value="1"/>
</dbReference>
<dbReference type="Proteomes" id="UP001165060">
    <property type="component" value="Unassembled WGS sequence"/>
</dbReference>
<accession>A0ABQ6MXN7</accession>
<evidence type="ECO:0000256" key="3">
    <source>
        <dbReference type="PROSITE-ProRule" id="PRU00023"/>
    </source>
</evidence>
<evidence type="ECO:0000256" key="2">
    <source>
        <dbReference type="ARBA" id="ARBA00023043"/>
    </source>
</evidence>
<evidence type="ECO:0008006" key="6">
    <source>
        <dbReference type="Google" id="ProtNLM"/>
    </source>
</evidence>
<sequence>MSAFGLSAALSAASSPSDATNLFIQAGEGNLSFVRSQIPPLPPDHADPNGYTCLHAAAAYAQAGVLEYLLSAGGDVNVADADGDTPLHHCETAAFAAVLVGRGADHLRRNGEGKTPLEVRVEEAIAETDQDYDDEDEEQINSKEIIGYLMTLPGYERGGGERSAKRAR</sequence>
<protein>
    <recommendedName>
        <fullName evidence="6">Ankyrin</fullName>
    </recommendedName>
</protein>
<dbReference type="Gene3D" id="1.25.40.20">
    <property type="entry name" value="Ankyrin repeat-containing domain"/>
    <property type="match status" value="1"/>
</dbReference>
<reference evidence="4 5" key="1">
    <citation type="journal article" date="2023" name="Commun. Biol.">
        <title>Genome analysis of Parmales, the sister group of diatoms, reveals the evolutionary specialization of diatoms from phago-mixotrophs to photoautotrophs.</title>
        <authorList>
            <person name="Ban H."/>
            <person name="Sato S."/>
            <person name="Yoshikawa S."/>
            <person name="Yamada K."/>
            <person name="Nakamura Y."/>
            <person name="Ichinomiya M."/>
            <person name="Sato N."/>
            <person name="Blanc-Mathieu R."/>
            <person name="Endo H."/>
            <person name="Kuwata A."/>
            <person name="Ogata H."/>
        </authorList>
    </citation>
    <scope>NUCLEOTIDE SEQUENCE [LARGE SCALE GENOMIC DNA]</scope>
</reference>
<dbReference type="PANTHER" id="PTHR24134:SF9">
    <property type="entry name" value="ANKYRIN REPEAT AND SOCS BOX PROTEIN 8"/>
    <property type="match status" value="1"/>
</dbReference>